<keyword evidence="4" id="KW-1185">Reference proteome</keyword>
<dbReference type="InterPro" id="IPR022617">
    <property type="entry name" value="Rad60/SUMO-like_dom"/>
</dbReference>
<feature type="region of interest" description="Disordered" evidence="1">
    <location>
        <begin position="1"/>
        <end position="26"/>
    </location>
</feature>
<evidence type="ECO:0000256" key="1">
    <source>
        <dbReference type="SAM" id="MobiDB-lite"/>
    </source>
</evidence>
<dbReference type="Gene3D" id="3.10.20.90">
    <property type="entry name" value="Phosphatidylinositol 3-kinase Catalytic Subunit, Chain A, domain 1"/>
    <property type="match status" value="1"/>
</dbReference>
<dbReference type="PROSITE" id="PS50053">
    <property type="entry name" value="UBIQUITIN_2"/>
    <property type="match status" value="1"/>
</dbReference>
<feature type="domain" description="Ubiquitin-like" evidence="2">
    <location>
        <begin position="28"/>
        <end position="87"/>
    </location>
</feature>
<dbReference type="Pfam" id="PF11976">
    <property type="entry name" value="Rad60-SLD"/>
    <property type="match status" value="1"/>
</dbReference>
<name>A0AAU9SN37_THLAR</name>
<gene>
    <name evidence="3" type="ORF">TAV2_LOCUS19647</name>
</gene>
<evidence type="ECO:0000259" key="2">
    <source>
        <dbReference type="PROSITE" id="PS50053"/>
    </source>
</evidence>
<proteinExistence type="predicted"/>
<feature type="compositionally biased region" description="Basic and acidic residues" evidence="1">
    <location>
        <begin position="11"/>
        <end position="23"/>
    </location>
</feature>
<organism evidence="3 4">
    <name type="scientific">Thlaspi arvense</name>
    <name type="common">Field penny-cress</name>
    <dbReference type="NCBI Taxonomy" id="13288"/>
    <lineage>
        <taxon>Eukaryota</taxon>
        <taxon>Viridiplantae</taxon>
        <taxon>Streptophyta</taxon>
        <taxon>Embryophyta</taxon>
        <taxon>Tracheophyta</taxon>
        <taxon>Spermatophyta</taxon>
        <taxon>Magnoliopsida</taxon>
        <taxon>eudicotyledons</taxon>
        <taxon>Gunneridae</taxon>
        <taxon>Pentapetalae</taxon>
        <taxon>rosids</taxon>
        <taxon>malvids</taxon>
        <taxon>Brassicales</taxon>
        <taxon>Brassicaceae</taxon>
        <taxon>Thlaspideae</taxon>
        <taxon>Thlaspi</taxon>
    </lineage>
</organism>
<reference evidence="3 4" key="1">
    <citation type="submission" date="2022-03" db="EMBL/GenBank/DDBJ databases">
        <authorList>
            <person name="Nunn A."/>
            <person name="Chopra R."/>
            <person name="Nunn A."/>
            <person name="Contreras Garrido A."/>
        </authorList>
    </citation>
    <scope>NUCLEOTIDE SEQUENCE [LARGE SCALE GENOMIC DNA]</scope>
</reference>
<dbReference type="SUPFAM" id="SSF54236">
    <property type="entry name" value="Ubiquitin-like"/>
    <property type="match status" value="1"/>
</dbReference>
<dbReference type="PANTHER" id="PTHR10562">
    <property type="entry name" value="SMALL UBIQUITIN-RELATED MODIFIER"/>
    <property type="match status" value="1"/>
</dbReference>
<evidence type="ECO:0000313" key="3">
    <source>
        <dbReference type="EMBL" id="CAH2069840.1"/>
    </source>
</evidence>
<dbReference type="Proteomes" id="UP000836841">
    <property type="component" value="Chromosome 6"/>
</dbReference>
<dbReference type="AlphaFoldDB" id="A0AAU9SN37"/>
<evidence type="ECO:0000313" key="4">
    <source>
        <dbReference type="Proteomes" id="UP000836841"/>
    </source>
</evidence>
<sequence length="87" mass="10174">MCLRTIQPSQEKVKMPASDEKRPSVPSNRITVKVSNQKEKCVIFRIKRDVKLRRMMEAFSDKLGIKMSTLRCHFDGKRIKPNQTLLQ</sequence>
<feature type="compositionally biased region" description="Polar residues" evidence="1">
    <location>
        <begin position="1"/>
        <end position="10"/>
    </location>
</feature>
<dbReference type="InterPro" id="IPR000626">
    <property type="entry name" value="Ubiquitin-like_dom"/>
</dbReference>
<dbReference type="InterPro" id="IPR029071">
    <property type="entry name" value="Ubiquitin-like_domsf"/>
</dbReference>
<accession>A0AAU9SN37</accession>
<protein>
    <recommendedName>
        <fullName evidence="2">Ubiquitin-like domain-containing protein</fullName>
    </recommendedName>
</protein>
<dbReference type="EMBL" id="OU466862">
    <property type="protein sequence ID" value="CAH2069840.1"/>
    <property type="molecule type" value="Genomic_DNA"/>
</dbReference>